<dbReference type="Gene3D" id="3.30.70.100">
    <property type="match status" value="1"/>
</dbReference>
<organism evidence="2 3">
    <name type="scientific">Defluviimonas salinarum</name>
    <dbReference type="NCBI Taxonomy" id="2992147"/>
    <lineage>
        <taxon>Bacteria</taxon>
        <taxon>Pseudomonadati</taxon>
        <taxon>Pseudomonadota</taxon>
        <taxon>Alphaproteobacteria</taxon>
        <taxon>Rhodobacterales</taxon>
        <taxon>Paracoccaceae</taxon>
        <taxon>Albidovulum</taxon>
    </lineage>
</organism>
<dbReference type="RefSeq" id="WP_264772500.1">
    <property type="nucleotide sequence ID" value="NZ_JAPDOG010000013.1"/>
</dbReference>
<evidence type="ECO:0000313" key="3">
    <source>
        <dbReference type="Proteomes" id="UP001207582"/>
    </source>
</evidence>
<evidence type="ECO:0000259" key="1">
    <source>
        <dbReference type="PROSITE" id="PS50846"/>
    </source>
</evidence>
<reference evidence="2 3" key="1">
    <citation type="submission" date="2022-10" db="EMBL/GenBank/DDBJ databases">
        <title>Defluviimonas sp. CAU 1641 isolated from mud.</title>
        <authorList>
            <person name="Kim W."/>
        </authorList>
    </citation>
    <scope>NUCLEOTIDE SEQUENCE [LARGE SCALE GENOMIC DNA]</scope>
    <source>
        <strain evidence="2 3">CAU 1641</strain>
    </source>
</reference>
<evidence type="ECO:0000313" key="2">
    <source>
        <dbReference type="EMBL" id="MCW3782867.1"/>
    </source>
</evidence>
<accession>A0ABT3J5A0</accession>
<name>A0ABT3J5A0_9RHOB</name>
<dbReference type="InterPro" id="IPR006121">
    <property type="entry name" value="HMA_dom"/>
</dbReference>
<dbReference type="EMBL" id="JAPDOG010000013">
    <property type="protein sequence ID" value="MCW3782867.1"/>
    <property type="molecule type" value="Genomic_DNA"/>
</dbReference>
<dbReference type="InterPro" id="IPR036163">
    <property type="entry name" value="HMA_dom_sf"/>
</dbReference>
<feature type="domain" description="HMA" evidence="1">
    <location>
        <begin position="1"/>
        <end position="63"/>
    </location>
</feature>
<proteinExistence type="predicted"/>
<comment type="caution">
    <text evidence="2">The sequence shown here is derived from an EMBL/GenBank/DDBJ whole genome shotgun (WGS) entry which is preliminary data.</text>
</comment>
<protein>
    <submittedName>
        <fullName evidence="2">Heavy-metal-associated domain-containing protein</fullName>
    </submittedName>
</protein>
<sequence>MIRFDVPEMTCGHCTAAIQKAIRIADPMASVDCDLAARLVSVDSALEAETLIIAIKEAGYDATALTGD</sequence>
<dbReference type="CDD" id="cd00371">
    <property type="entry name" value="HMA"/>
    <property type="match status" value="1"/>
</dbReference>
<dbReference type="Proteomes" id="UP001207582">
    <property type="component" value="Unassembled WGS sequence"/>
</dbReference>
<dbReference type="Pfam" id="PF00403">
    <property type="entry name" value="HMA"/>
    <property type="match status" value="1"/>
</dbReference>
<keyword evidence="3" id="KW-1185">Reference proteome</keyword>
<dbReference type="PROSITE" id="PS50846">
    <property type="entry name" value="HMA_2"/>
    <property type="match status" value="1"/>
</dbReference>
<dbReference type="SUPFAM" id="SSF55008">
    <property type="entry name" value="HMA, heavy metal-associated domain"/>
    <property type="match status" value="1"/>
</dbReference>
<gene>
    <name evidence="2" type="ORF">OM960_14865</name>
</gene>